<dbReference type="Proteomes" id="UP000018175">
    <property type="component" value="Unassembled WGS sequence"/>
</dbReference>
<evidence type="ECO:0000313" key="2">
    <source>
        <dbReference type="Proteomes" id="UP000018175"/>
    </source>
</evidence>
<dbReference type="EMBL" id="CBBU010000097">
    <property type="protein sequence ID" value="CDA41073.1"/>
    <property type="molecule type" value="Genomic_DNA"/>
</dbReference>
<name>R5ZNA3_9FIRM</name>
<comment type="caution">
    <text evidence="1">The sequence shown here is derived from an EMBL/GenBank/DDBJ whole genome shotgun (WGS) entry which is preliminary data.</text>
</comment>
<gene>
    <name evidence="1" type="ORF">BN765_00173</name>
</gene>
<dbReference type="AlphaFoldDB" id="R5ZNA3"/>
<accession>R5ZNA3</accession>
<evidence type="ECO:0000313" key="1">
    <source>
        <dbReference type="EMBL" id="CDA41073.1"/>
    </source>
</evidence>
<reference evidence="1" key="1">
    <citation type="submission" date="2012-11" db="EMBL/GenBank/DDBJ databases">
        <title>Dependencies among metagenomic species, viruses, plasmids and units of genetic variation.</title>
        <authorList>
            <person name="Nielsen H.B."/>
            <person name="Almeida M."/>
            <person name="Juncker A.S."/>
            <person name="Rasmussen S."/>
            <person name="Li J."/>
            <person name="Sunagawa S."/>
            <person name="Plichta D."/>
            <person name="Gautier L."/>
            <person name="Le Chatelier E."/>
            <person name="Peletier E."/>
            <person name="Bonde I."/>
            <person name="Nielsen T."/>
            <person name="Manichanh C."/>
            <person name="Arumugam M."/>
            <person name="Batto J."/>
            <person name="Santos M.B.Q.D."/>
            <person name="Blom N."/>
            <person name="Borruel N."/>
            <person name="Burgdorf K.S."/>
            <person name="Boumezbeur F."/>
            <person name="Casellas F."/>
            <person name="Dore J."/>
            <person name="Guarner F."/>
            <person name="Hansen T."/>
            <person name="Hildebrand F."/>
            <person name="Kaas R.S."/>
            <person name="Kennedy S."/>
            <person name="Kristiansen K."/>
            <person name="Kultima J.R."/>
            <person name="Leonard P."/>
            <person name="Levenez F."/>
            <person name="Lund O."/>
            <person name="Moumen B."/>
            <person name="Le Paslier D."/>
            <person name="Pons N."/>
            <person name="Pedersen O."/>
            <person name="Prifti E."/>
            <person name="Qin J."/>
            <person name="Raes J."/>
            <person name="Tap J."/>
            <person name="Tims S."/>
            <person name="Ussery D.W."/>
            <person name="Yamada T."/>
            <person name="MetaHit consortium"/>
            <person name="Renault P."/>
            <person name="Sicheritz-Ponten T."/>
            <person name="Bork P."/>
            <person name="Wang J."/>
            <person name="Brunak S."/>
            <person name="Ehrlich S.D."/>
        </authorList>
    </citation>
    <scope>NUCLEOTIDE SEQUENCE [LARGE SCALE GENOMIC DNA]</scope>
</reference>
<proteinExistence type="predicted"/>
<organism evidence="1 2">
    <name type="scientific">Lachnospira eligens CAG:72</name>
    <dbReference type="NCBI Taxonomy" id="1263077"/>
    <lineage>
        <taxon>Bacteria</taxon>
        <taxon>Bacillati</taxon>
        <taxon>Bacillota</taxon>
        <taxon>Clostridia</taxon>
        <taxon>Lachnospirales</taxon>
        <taxon>Lachnospiraceae</taxon>
        <taxon>Lachnospira</taxon>
    </lineage>
</organism>
<sequence length="195" mass="22270">MVKVLVNGGLFEISKVEEIVEKRVPFNGTNIRLVQIAKDSKQAVSGLHFQVKNTECNVFAIGEFTIGNLPTAKVKEIMKQLLSDGYYDFSDCDFQPMMFVEKYKFDEGKSKPYFCQGSLIQFYASNDVFNCPLNINGAEVQAEFGDEKDDLSDMSDEELRQAIYELEDTTMLRLGQMSREELEKEYDGIEVDMDE</sequence>
<protein>
    <submittedName>
        <fullName evidence="1">Uncharacterized protein</fullName>
    </submittedName>
</protein>